<dbReference type="InterPro" id="IPR002753">
    <property type="entry name" value="UPF0058"/>
</dbReference>
<evidence type="ECO:0000313" key="1">
    <source>
        <dbReference type="EMBL" id="KPN30575.1"/>
    </source>
</evidence>
<dbReference type="InterPro" id="IPR036519">
    <property type="entry name" value="UPF0058_sf"/>
</dbReference>
<comment type="caution">
    <text evidence="1">The sequence shown here is derived from an EMBL/GenBank/DDBJ whole genome shotgun (WGS) entry which is preliminary data.</text>
</comment>
<sequence length="80" mass="9078">MCIDMKKQELIHLHGLLSEVRAEYEGAETPELDLSDYREFGVQPTSIHRSKTDHKRAVFELVHGLTDSIDTEEPVTPTAD</sequence>
<protein>
    <recommendedName>
        <fullName evidence="3">Metal-binding protein</fullName>
    </recommendedName>
</protein>
<dbReference type="EMBL" id="LGUC01000001">
    <property type="protein sequence ID" value="KPN30575.1"/>
    <property type="molecule type" value="Genomic_DNA"/>
</dbReference>
<accession>A0A0P7GP61</accession>
<organism evidence="1 2">
    <name type="scientific">Halolamina pelagica</name>
    <dbReference type="NCBI Taxonomy" id="699431"/>
    <lineage>
        <taxon>Archaea</taxon>
        <taxon>Methanobacteriati</taxon>
        <taxon>Methanobacteriota</taxon>
        <taxon>Stenosarchaea group</taxon>
        <taxon>Halobacteria</taxon>
        <taxon>Halobacteriales</taxon>
        <taxon>Haloferacaceae</taxon>
    </lineage>
</organism>
<dbReference type="Pfam" id="PF01893">
    <property type="entry name" value="UPF0058"/>
    <property type="match status" value="1"/>
</dbReference>
<dbReference type="PATRIC" id="fig|699431.3.peg.1340"/>
<reference evidence="2" key="1">
    <citation type="submission" date="2013-11" db="EMBL/GenBank/DDBJ databases">
        <authorList>
            <person name="Hoang H.T."/>
            <person name="Killian M.L."/>
            <person name="Madson D.M."/>
            <person name="Arruda P.H.E."/>
            <person name="Sun D."/>
            <person name="Schwartz K.J."/>
            <person name="Yoon K."/>
        </authorList>
    </citation>
    <scope>NUCLEOTIDE SEQUENCE [LARGE SCALE GENOMIC DNA]</scope>
    <source>
        <strain evidence="2">CDK2</strain>
    </source>
</reference>
<dbReference type="SUPFAM" id="SSF140371">
    <property type="entry name" value="Vng1086c-like"/>
    <property type="match status" value="1"/>
</dbReference>
<dbReference type="STRING" id="699431.SY89_01310"/>
<evidence type="ECO:0008006" key="3">
    <source>
        <dbReference type="Google" id="ProtNLM"/>
    </source>
</evidence>
<gene>
    <name evidence="1" type="ORF">SY89_01310</name>
</gene>
<dbReference type="AlphaFoldDB" id="A0A0P7GP61"/>
<dbReference type="PANTHER" id="PTHR42203">
    <property type="entry name" value="UPF0058 PROTEIN MJ1205"/>
    <property type="match status" value="1"/>
</dbReference>
<name>A0A0P7GP61_9EURY</name>
<dbReference type="Gene3D" id="1.20.1270.110">
    <property type="entry name" value="Uncharacterised protein family UPF0058"/>
    <property type="match status" value="1"/>
</dbReference>
<evidence type="ECO:0000313" key="2">
    <source>
        <dbReference type="Proteomes" id="UP000050535"/>
    </source>
</evidence>
<dbReference type="Proteomes" id="UP000050535">
    <property type="component" value="Unassembled WGS sequence"/>
</dbReference>
<dbReference type="PANTHER" id="PTHR42203:SF2">
    <property type="entry name" value="UPF0058 PROTEIN MJ1205"/>
    <property type="match status" value="1"/>
</dbReference>
<proteinExistence type="predicted"/>
<keyword evidence="2" id="KW-1185">Reference proteome</keyword>